<dbReference type="EMBL" id="MTCY01000025">
    <property type="protein sequence ID" value="OWP76530.1"/>
    <property type="molecule type" value="Genomic_DNA"/>
</dbReference>
<evidence type="ECO:0000259" key="1">
    <source>
        <dbReference type="Pfam" id="PF19512"/>
    </source>
</evidence>
<dbReference type="RefSeq" id="WP_088444972.1">
    <property type="nucleotide sequence ID" value="NZ_MTDB01000050.1"/>
</dbReference>
<dbReference type="GeneID" id="96799381"/>
<reference evidence="2 3" key="1">
    <citation type="journal article" date="2017" name="Infect. Genet. Evol.">
        <title>Comparative genome analysis of fish pathogen Flavobacterium columnare reveals extensive sequence diversity within the species.</title>
        <authorList>
            <person name="Kayansamruaj P."/>
            <person name="Dong H.T."/>
            <person name="Hirono I."/>
            <person name="Kondo H."/>
            <person name="Senapin S."/>
            <person name="Rodkhum C."/>
        </authorList>
    </citation>
    <scope>NUCLEOTIDE SEQUENCE [LARGE SCALE GENOMIC DNA]</scope>
    <source>
        <strain evidence="2 3">1214</strain>
    </source>
</reference>
<comment type="caution">
    <text evidence="2">The sequence shown here is derived from an EMBL/GenBank/DDBJ whole genome shotgun (WGS) entry which is preliminary data.</text>
</comment>
<evidence type="ECO:0000313" key="3">
    <source>
        <dbReference type="Proteomes" id="UP000198034"/>
    </source>
</evidence>
<name>A0A246G9U4_9FLAO</name>
<dbReference type="Proteomes" id="UP000198034">
    <property type="component" value="Unassembled WGS sequence"/>
</dbReference>
<dbReference type="InterPro" id="IPR046109">
    <property type="entry name" value="DUF6046"/>
</dbReference>
<organism evidence="2 3">
    <name type="scientific">Flavobacterium columnare</name>
    <dbReference type="NCBI Taxonomy" id="996"/>
    <lineage>
        <taxon>Bacteria</taxon>
        <taxon>Pseudomonadati</taxon>
        <taxon>Bacteroidota</taxon>
        <taxon>Flavobacteriia</taxon>
        <taxon>Flavobacteriales</taxon>
        <taxon>Flavobacteriaceae</taxon>
        <taxon>Flavobacterium</taxon>
    </lineage>
</organism>
<accession>A0A246G9U4</accession>
<evidence type="ECO:0000313" key="2">
    <source>
        <dbReference type="EMBL" id="OWP76530.1"/>
    </source>
</evidence>
<proteinExistence type="predicted"/>
<feature type="domain" description="DUF6046" evidence="1">
    <location>
        <begin position="63"/>
        <end position="182"/>
    </location>
</feature>
<gene>
    <name evidence="2" type="ORF">BWK62_09335</name>
</gene>
<protein>
    <recommendedName>
        <fullName evidence="1">DUF6046 domain-containing protein</fullName>
    </recommendedName>
</protein>
<dbReference type="AlphaFoldDB" id="A0A246G9U4"/>
<sequence length="197" mass="22550">MEFDFKEMTARALIDYVGPPFPLWWAKNGHKFNAPGLHLINALKLGKPYFLQLKLSYEGAEYQLPNEPLISFALTKTIVKTATVGKRRKGTVKEYITTEDYTISIRGLCVNEDEPEEYPAEQVAMLKELVDIDEALDVVDNPFFELFGIRRIVIEDINFDEMMGRPGQQAYSIKAVSDQDFYADLNDRDNQKSNLLS</sequence>
<dbReference type="Pfam" id="PF19512">
    <property type="entry name" value="DUF6046"/>
    <property type="match status" value="1"/>
</dbReference>